<dbReference type="Gene3D" id="1.10.601.10">
    <property type="entry name" value="RNA Polymerase Primary Sigma Factor"/>
    <property type="match status" value="2"/>
</dbReference>
<dbReference type="PANTHER" id="PTHR30603">
    <property type="entry name" value="RNA POLYMERASE SIGMA FACTOR RPO"/>
    <property type="match status" value="1"/>
</dbReference>
<dbReference type="InterPro" id="IPR007630">
    <property type="entry name" value="RNA_pol_sigma70_r4"/>
</dbReference>
<dbReference type="Pfam" id="PF00140">
    <property type="entry name" value="Sigma70_r1_2"/>
    <property type="match status" value="1"/>
</dbReference>
<dbReference type="InterPro" id="IPR009042">
    <property type="entry name" value="RNA_pol_sigma70_r1_2"/>
</dbReference>
<dbReference type="PRINTS" id="PR00046">
    <property type="entry name" value="SIGMA70FCT"/>
</dbReference>
<keyword evidence="4 6" id="KW-0238">DNA-binding</keyword>
<comment type="similarity">
    <text evidence="1 6">Belongs to the sigma-70 factor family.</text>
</comment>
<dbReference type="Gene3D" id="1.10.10.10">
    <property type="entry name" value="Winged helix-like DNA-binding domain superfamily/Winged helix DNA-binding domain"/>
    <property type="match status" value="2"/>
</dbReference>
<protein>
    <recommendedName>
        <fullName evidence="6">RNA polymerase sigma factor</fullName>
    </recommendedName>
</protein>
<evidence type="ECO:0000313" key="11">
    <source>
        <dbReference type="Proteomes" id="UP001500668"/>
    </source>
</evidence>
<sequence>MAEMCLTPHWGAVPESSERGRPTEGGYLTPADPLIVYGTDSGPAAPVPLPHAPDPAAITLEVAPVQTQTLTDNDVVTVPPQTRAVLHPEAEVPPVEIAEDVVVEVPEPPERMPGRADTGGPSSDLFRQYLREIGRIPLLTAVEEVELARRVEAGLFAEEKLGSTPDLDSQLAVDLDKLVVMGRMAKRRLIEANLRLVVSVAKRYVGRGLTMLDLVQEGNLGLIRAVEKFDYARGYKFSTYATWWIRQAMSRALADQARTIRVPVHVVELINRVVRVQRRMLQERGYEPTPDEVAAHLDLPPERVSEVLRLAQEPVSLHAPVGEEDDVALGDLIEDGDAASPVESAAFLLLREHLEAVLSTLGERERKVVQLRYGLADGRPRTLEEIGRIFGVTRERIRQIESKTLNKLRDHAFADQLRGYLD</sequence>
<comment type="function">
    <text evidence="6">Sigma factors are initiation factors that promote the attachment of RNA polymerase to specific initiation sites and are then released.</text>
</comment>
<accession>A0ABN1GYL8</accession>
<dbReference type="SUPFAM" id="SSF88659">
    <property type="entry name" value="Sigma3 and sigma4 domains of RNA polymerase sigma factors"/>
    <property type="match status" value="2"/>
</dbReference>
<dbReference type="PROSITE" id="PS00716">
    <property type="entry name" value="SIGMA70_2"/>
    <property type="match status" value="1"/>
</dbReference>
<evidence type="ECO:0000256" key="4">
    <source>
        <dbReference type="ARBA" id="ARBA00023125"/>
    </source>
</evidence>
<dbReference type="InterPro" id="IPR007627">
    <property type="entry name" value="RNA_pol_sigma70_r2"/>
</dbReference>
<dbReference type="PROSITE" id="PS00715">
    <property type="entry name" value="SIGMA70_1"/>
    <property type="match status" value="1"/>
</dbReference>
<dbReference type="InterPro" id="IPR014284">
    <property type="entry name" value="RNA_pol_sigma-70_dom"/>
</dbReference>
<dbReference type="InterPro" id="IPR013324">
    <property type="entry name" value="RNA_pol_sigma_r3/r4-like"/>
</dbReference>
<evidence type="ECO:0000256" key="2">
    <source>
        <dbReference type="ARBA" id="ARBA00023015"/>
    </source>
</evidence>
<dbReference type="InterPro" id="IPR000943">
    <property type="entry name" value="RNA_pol_sigma70"/>
</dbReference>
<evidence type="ECO:0000313" key="10">
    <source>
        <dbReference type="EMBL" id="GAA0623684.1"/>
    </source>
</evidence>
<proteinExistence type="inferred from homology"/>
<dbReference type="InterPro" id="IPR013325">
    <property type="entry name" value="RNA_pol_sigma_r2"/>
</dbReference>
<dbReference type="InterPro" id="IPR050239">
    <property type="entry name" value="Sigma-70_RNA_pol_init_factors"/>
</dbReference>
<evidence type="ECO:0000256" key="3">
    <source>
        <dbReference type="ARBA" id="ARBA00023082"/>
    </source>
</evidence>
<evidence type="ECO:0000259" key="8">
    <source>
        <dbReference type="PROSITE" id="PS00715"/>
    </source>
</evidence>
<dbReference type="Pfam" id="PF04545">
    <property type="entry name" value="Sigma70_r4"/>
    <property type="match status" value="1"/>
</dbReference>
<dbReference type="InterPro" id="IPR036388">
    <property type="entry name" value="WH-like_DNA-bd_sf"/>
</dbReference>
<dbReference type="CDD" id="cd06171">
    <property type="entry name" value="Sigma70_r4"/>
    <property type="match status" value="1"/>
</dbReference>
<dbReference type="EMBL" id="BAAACA010000052">
    <property type="protein sequence ID" value="GAA0623684.1"/>
    <property type="molecule type" value="Genomic_DNA"/>
</dbReference>
<keyword evidence="2 6" id="KW-0805">Transcription regulation</keyword>
<keyword evidence="3 6" id="KW-0731">Sigma factor</keyword>
<comment type="caution">
    <text evidence="10">The sequence shown here is derived from an EMBL/GenBank/DDBJ whole genome shotgun (WGS) entry which is preliminary data.</text>
</comment>
<dbReference type="Proteomes" id="UP001500668">
    <property type="component" value="Unassembled WGS sequence"/>
</dbReference>
<dbReference type="Pfam" id="PF04542">
    <property type="entry name" value="Sigma70_r2"/>
    <property type="match status" value="1"/>
</dbReference>
<dbReference type="PANTHER" id="PTHR30603:SF59">
    <property type="entry name" value="RNA POLYMERASE PRINCIPAL SIGMA FACTOR HRDA"/>
    <property type="match status" value="1"/>
</dbReference>
<evidence type="ECO:0000259" key="9">
    <source>
        <dbReference type="PROSITE" id="PS00716"/>
    </source>
</evidence>
<dbReference type="Pfam" id="PF04539">
    <property type="entry name" value="Sigma70_r3"/>
    <property type="match status" value="1"/>
</dbReference>
<evidence type="ECO:0000256" key="6">
    <source>
        <dbReference type="RuleBase" id="RU362124"/>
    </source>
</evidence>
<organism evidence="10 11">
    <name type="scientific">Streptomyces crystallinus</name>
    <dbReference type="NCBI Taxonomy" id="68191"/>
    <lineage>
        <taxon>Bacteria</taxon>
        <taxon>Bacillati</taxon>
        <taxon>Actinomycetota</taxon>
        <taxon>Actinomycetes</taxon>
        <taxon>Kitasatosporales</taxon>
        <taxon>Streptomycetaceae</taxon>
        <taxon>Streptomyces</taxon>
    </lineage>
</organism>
<dbReference type="SUPFAM" id="SSF88946">
    <property type="entry name" value="Sigma2 domain of RNA polymerase sigma factors"/>
    <property type="match status" value="1"/>
</dbReference>
<reference evidence="10 11" key="1">
    <citation type="journal article" date="2019" name="Int. J. Syst. Evol. Microbiol.">
        <title>The Global Catalogue of Microorganisms (GCM) 10K type strain sequencing project: providing services to taxonomists for standard genome sequencing and annotation.</title>
        <authorList>
            <consortium name="The Broad Institute Genomics Platform"/>
            <consortium name="The Broad Institute Genome Sequencing Center for Infectious Disease"/>
            <person name="Wu L."/>
            <person name="Ma J."/>
        </authorList>
    </citation>
    <scope>NUCLEOTIDE SEQUENCE [LARGE SCALE GENOMIC DNA]</scope>
    <source>
        <strain evidence="10 11">JCM 5067</strain>
    </source>
</reference>
<feature type="region of interest" description="Disordered" evidence="7">
    <location>
        <begin position="1"/>
        <end position="28"/>
    </location>
</feature>
<name>A0ABN1GYL8_9ACTN</name>
<evidence type="ECO:0000256" key="1">
    <source>
        <dbReference type="ARBA" id="ARBA00007788"/>
    </source>
</evidence>
<evidence type="ECO:0000256" key="5">
    <source>
        <dbReference type="ARBA" id="ARBA00023163"/>
    </source>
</evidence>
<feature type="domain" description="RNA polymerase sigma-70" evidence="8">
    <location>
        <begin position="213"/>
        <end position="226"/>
    </location>
</feature>
<gene>
    <name evidence="10" type="ORF">GCM10010394_63020</name>
</gene>
<feature type="domain" description="RNA polymerase sigma-70" evidence="9">
    <location>
        <begin position="382"/>
        <end position="408"/>
    </location>
</feature>
<dbReference type="InterPro" id="IPR007624">
    <property type="entry name" value="RNA_pol_sigma70_r3"/>
</dbReference>
<keyword evidence="5 6" id="KW-0804">Transcription</keyword>
<dbReference type="NCBIfam" id="TIGR02937">
    <property type="entry name" value="sigma70-ECF"/>
    <property type="match status" value="1"/>
</dbReference>
<keyword evidence="11" id="KW-1185">Reference proteome</keyword>
<evidence type="ECO:0000256" key="7">
    <source>
        <dbReference type="SAM" id="MobiDB-lite"/>
    </source>
</evidence>